<evidence type="ECO:0000256" key="8">
    <source>
        <dbReference type="ARBA" id="ARBA00029586"/>
    </source>
</evidence>
<dbReference type="CDD" id="cd03467">
    <property type="entry name" value="Rieske"/>
    <property type="match status" value="1"/>
</dbReference>
<evidence type="ECO:0000256" key="5">
    <source>
        <dbReference type="ARBA" id="ARBA00023004"/>
    </source>
</evidence>
<evidence type="ECO:0000256" key="9">
    <source>
        <dbReference type="ARBA" id="ARBA00034078"/>
    </source>
</evidence>
<name>A0A553K2K7_9ACTN</name>
<dbReference type="GO" id="GO:0016705">
    <property type="term" value="F:oxidoreductase activity, acting on paired donors, with incorporation or reduction of molecular oxygen"/>
    <property type="evidence" value="ECO:0007669"/>
    <property type="project" value="UniProtKB-ARBA"/>
</dbReference>
<dbReference type="InterPro" id="IPR005805">
    <property type="entry name" value="Rieske_Fe-S_prot_C"/>
</dbReference>
<keyword evidence="3" id="KW-0001">2Fe-2S</keyword>
<dbReference type="GO" id="GO:0004497">
    <property type="term" value="F:monooxygenase activity"/>
    <property type="evidence" value="ECO:0007669"/>
    <property type="project" value="UniProtKB-ARBA"/>
</dbReference>
<dbReference type="PROSITE" id="PS51296">
    <property type="entry name" value="RIESKE"/>
    <property type="match status" value="1"/>
</dbReference>
<evidence type="ECO:0000256" key="10">
    <source>
        <dbReference type="SAM" id="SignalP"/>
    </source>
</evidence>
<keyword evidence="7" id="KW-1015">Disulfide bond</keyword>
<dbReference type="SUPFAM" id="SSF50022">
    <property type="entry name" value="ISP domain"/>
    <property type="match status" value="1"/>
</dbReference>
<evidence type="ECO:0000313" key="13">
    <source>
        <dbReference type="Proteomes" id="UP000317638"/>
    </source>
</evidence>
<accession>A0A553K2K7</accession>
<dbReference type="GO" id="GO:0046872">
    <property type="term" value="F:metal ion binding"/>
    <property type="evidence" value="ECO:0007669"/>
    <property type="project" value="UniProtKB-KW"/>
</dbReference>
<dbReference type="Proteomes" id="UP000317638">
    <property type="component" value="Unassembled WGS sequence"/>
</dbReference>
<proteinExistence type="predicted"/>
<gene>
    <name evidence="12" type="ORF">FOJ82_07380</name>
</gene>
<evidence type="ECO:0000256" key="4">
    <source>
        <dbReference type="ARBA" id="ARBA00022723"/>
    </source>
</evidence>
<feature type="chain" id="PRO_5039190370" description="Cytochrome bc1 complex Rieske iron-sulfur subunit" evidence="10">
    <location>
        <begin position="25"/>
        <end position="132"/>
    </location>
</feature>
<comment type="cofactor">
    <cofactor evidence="9">
        <name>[2Fe-2S] cluster</name>
        <dbReference type="ChEBI" id="CHEBI:190135"/>
    </cofactor>
</comment>
<reference evidence="12 13" key="1">
    <citation type="submission" date="2019-07" db="EMBL/GenBank/DDBJ databases">
        <authorList>
            <person name="Zhou L.-Y."/>
        </authorList>
    </citation>
    <scope>NUCLEOTIDE SEQUENCE [LARGE SCALE GENOMIC DNA]</scope>
    <source>
        <strain evidence="12 13">YIM 101269</strain>
    </source>
</reference>
<dbReference type="AlphaFoldDB" id="A0A553K2K7"/>
<dbReference type="PANTHER" id="PTHR10134">
    <property type="entry name" value="CYTOCHROME B-C1 COMPLEX SUBUNIT RIESKE, MITOCHONDRIAL"/>
    <property type="match status" value="1"/>
</dbReference>
<dbReference type="InterPro" id="IPR036922">
    <property type="entry name" value="Rieske_2Fe-2S_sf"/>
</dbReference>
<dbReference type="InterPro" id="IPR017941">
    <property type="entry name" value="Rieske_2Fe-2S"/>
</dbReference>
<keyword evidence="6" id="KW-0411">Iron-sulfur</keyword>
<comment type="function">
    <text evidence="1">Iron-sulfur subunit of the cytochrome bc1 complex, an essential component of the respiratory electron transport chain required for ATP synthesis. The bc1 complex catalyzes the oxidation of menaquinol and the reduction of cytochrome c in the respiratory chain. The bc1 complex operates through a Q-cycle mechanism that couples electron transfer to generation of the proton gradient that drives ATP synthesis.</text>
</comment>
<dbReference type="Gene3D" id="2.102.10.10">
    <property type="entry name" value="Rieske [2Fe-2S] iron-sulphur domain"/>
    <property type="match status" value="1"/>
</dbReference>
<keyword evidence="4" id="KW-0479">Metal-binding</keyword>
<protein>
    <recommendedName>
        <fullName evidence="2">Cytochrome bc1 complex Rieske iron-sulfur subunit</fullName>
    </recommendedName>
    <alternativeName>
        <fullName evidence="8">Cytochrome bc1 reductase complex subunit QcrA</fullName>
    </alternativeName>
</protein>
<evidence type="ECO:0000256" key="2">
    <source>
        <dbReference type="ARBA" id="ARBA00015816"/>
    </source>
</evidence>
<feature type="domain" description="Rieske" evidence="11">
    <location>
        <begin position="38"/>
        <end position="130"/>
    </location>
</feature>
<dbReference type="PRINTS" id="PR00162">
    <property type="entry name" value="RIESKE"/>
</dbReference>
<evidence type="ECO:0000256" key="6">
    <source>
        <dbReference type="ARBA" id="ARBA00023014"/>
    </source>
</evidence>
<sequence length="132" mass="13491">MLPAMTTRREVLITGAAIATSLLAACSPETEVVPTGGTVEVPKSDVPVGGGVVLADARVVVVQPEEGTFLAYSAVCTHQHCVVREVRDDGIYCACHGSLFDSSDGSPIEGPATQPLPGTAVQDTGDVLVVST</sequence>
<organism evidence="12 13">
    <name type="scientific">Tessaracoccus rhinocerotis</name>
    <dbReference type="NCBI Taxonomy" id="1689449"/>
    <lineage>
        <taxon>Bacteria</taxon>
        <taxon>Bacillati</taxon>
        <taxon>Actinomycetota</taxon>
        <taxon>Actinomycetes</taxon>
        <taxon>Propionibacteriales</taxon>
        <taxon>Propionibacteriaceae</taxon>
        <taxon>Tessaracoccus</taxon>
    </lineage>
</organism>
<comment type="caution">
    <text evidence="12">The sequence shown here is derived from an EMBL/GenBank/DDBJ whole genome shotgun (WGS) entry which is preliminary data.</text>
</comment>
<evidence type="ECO:0000256" key="7">
    <source>
        <dbReference type="ARBA" id="ARBA00023157"/>
    </source>
</evidence>
<dbReference type="GO" id="GO:0051537">
    <property type="term" value="F:2 iron, 2 sulfur cluster binding"/>
    <property type="evidence" value="ECO:0007669"/>
    <property type="project" value="UniProtKB-KW"/>
</dbReference>
<dbReference type="EMBL" id="VKKG01000002">
    <property type="protein sequence ID" value="TRY18921.1"/>
    <property type="molecule type" value="Genomic_DNA"/>
</dbReference>
<dbReference type="OrthoDB" id="25106at2"/>
<dbReference type="GO" id="GO:0016020">
    <property type="term" value="C:membrane"/>
    <property type="evidence" value="ECO:0007669"/>
    <property type="project" value="InterPro"/>
</dbReference>
<keyword evidence="10" id="KW-0732">Signal</keyword>
<keyword evidence="5" id="KW-0408">Iron</keyword>
<evidence type="ECO:0000313" key="12">
    <source>
        <dbReference type="EMBL" id="TRY18921.1"/>
    </source>
</evidence>
<feature type="signal peptide" evidence="10">
    <location>
        <begin position="1"/>
        <end position="24"/>
    </location>
</feature>
<evidence type="ECO:0000256" key="1">
    <source>
        <dbReference type="ARBA" id="ARBA00002494"/>
    </source>
</evidence>
<keyword evidence="13" id="KW-1185">Reference proteome</keyword>
<dbReference type="InterPro" id="IPR014349">
    <property type="entry name" value="Rieske_Fe-S_prot"/>
</dbReference>
<evidence type="ECO:0000259" key="11">
    <source>
        <dbReference type="PROSITE" id="PS51296"/>
    </source>
</evidence>
<dbReference type="Pfam" id="PF00355">
    <property type="entry name" value="Rieske"/>
    <property type="match status" value="1"/>
</dbReference>
<evidence type="ECO:0000256" key="3">
    <source>
        <dbReference type="ARBA" id="ARBA00022714"/>
    </source>
</evidence>